<dbReference type="Pfam" id="PF01614">
    <property type="entry name" value="IclR_C"/>
    <property type="match status" value="1"/>
</dbReference>
<dbReference type="InterPro" id="IPR005471">
    <property type="entry name" value="Tscrpt_reg_IclR_N"/>
</dbReference>
<keyword evidence="1" id="KW-0805">Transcription regulation</keyword>
<dbReference type="SUPFAM" id="SSF46785">
    <property type="entry name" value="Winged helix' DNA-binding domain"/>
    <property type="match status" value="1"/>
</dbReference>
<reference evidence="6 7" key="1">
    <citation type="submission" date="2020-06" db="EMBL/GenBank/DDBJ databases">
        <title>Genome sequence of Paramixta manurensis strain PD-1.</title>
        <authorList>
            <person name="Lee C.W."/>
            <person name="Kim J."/>
        </authorList>
    </citation>
    <scope>NUCLEOTIDE SEQUENCE [LARGE SCALE GENOMIC DNA]</scope>
    <source>
        <strain evidence="6 7">PD-1</strain>
    </source>
</reference>
<name>A0A6M8U6S7_9GAMM</name>
<dbReference type="InterPro" id="IPR050707">
    <property type="entry name" value="HTH_MetabolicPath_Reg"/>
</dbReference>
<evidence type="ECO:0000256" key="3">
    <source>
        <dbReference type="ARBA" id="ARBA00023163"/>
    </source>
</evidence>
<dbReference type="SMART" id="SM00346">
    <property type="entry name" value="HTH_ICLR"/>
    <property type="match status" value="1"/>
</dbReference>
<evidence type="ECO:0000256" key="1">
    <source>
        <dbReference type="ARBA" id="ARBA00023015"/>
    </source>
</evidence>
<dbReference type="PROSITE" id="PS51077">
    <property type="entry name" value="HTH_ICLR"/>
    <property type="match status" value="1"/>
</dbReference>
<dbReference type="InterPro" id="IPR014757">
    <property type="entry name" value="Tscrpt_reg_IclR_C"/>
</dbReference>
<dbReference type="PROSITE" id="PS51078">
    <property type="entry name" value="ICLR_ED"/>
    <property type="match status" value="1"/>
</dbReference>
<dbReference type="Pfam" id="PF09339">
    <property type="entry name" value="HTH_IclR"/>
    <property type="match status" value="1"/>
</dbReference>
<dbReference type="InterPro" id="IPR036388">
    <property type="entry name" value="WH-like_DNA-bd_sf"/>
</dbReference>
<keyword evidence="3" id="KW-0804">Transcription</keyword>
<keyword evidence="2" id="KW-0238">DNA-binding</keyword>
<dbReference type="RefSeq" id="WP_173633340.1">
    <property type="nucleotide sequence ID" value="NZ_CP054212.1"/>
</dbReference>
<dbReference type="EMBL" id="CP054212">
    <property type="protein sequence ID" value="QKJ86315.1"/>
    <property type="molecule type" value="Genomic_DNA"/>
</dbReference>
<dbReference type="AlphaFoldDB" id="A0A6M8U6S7"/>
<evidence type="ECO:0000313" key="7">
    <source>
        <dbReference type="Proteomes" id="UP000505325"/>
    </source>
</evidence>
<evidence type="ECO:0000259" key="5">
    <source>
        <dbReference type="PROSITE" id="PS51078"/>
    </source>
</evidence>
<accession>A0A6M8U6S7</accession>
<keyword evidence="7" id="KW-1185">Reference proteome</keyword>
<dbReference type="PANTHER" id="PTHR30136">
    <property type="entry name" value="HELIX-TURN-HELIX TRANSCRIPTIONAL REGULATOR, ICLR FAMILY"/>
    <property type="match status" value="1"/>
</dbReference>
<dbReference type="PANTHER" id="PTHR30136:SF7">
    <property type="entry name" value="HTH-TYPE TRANSCRIPTIONAL REGULATOR KDGR-RELATED"/>
    <property type="match status" value="1"/>
</dbReference>
<dbReference type="InterPro" id="IPR036390">
    <property type="entry name" value="WH_DNA-bd_sf"/>
</dbReference>
<dbReference type="GO" id="GO:0045892">
    <property type="term" value="P:negative regulation of DNA-templated transcription"/>
    <property type="evidence" value="ECO:0007669"/>
    <property type="project" value="TreeGrafter"/>
</dbReference>
<proteinExistence type="predicted"/>
<evidence type="ECO:0000256" key="2">
    <source>
        <dbReference type="ARBA" id="ARBA00023125"/>
    </source>
</evidence>
<feature type="domain" description="HTH iclR-type" evidence="4">
    <location>
        <begin position="21"/>
        <end position="82"/>
    </location>
</feature>
<sequence length="267" mass="29919">MAELKSAQIKEDDNVEDRYRAPALDKGLDILEALAGREEGVSQAEIAKTLGRKPNEIYRMLDRLVRRGYVIRTSIDQYELSLKLFELANRHSPFRRLATQTLPYLRRFAHEAQQACHLVVYDRGGMTAIAQVDAPGYWSFGIRVGSRMGLLDTGSGHVMLAFSSASEQEFMLREESEGKHGALSAEMKQQLAVIRQQGHEMMPSQQTEGVYNIAVPVFANGDNAIAVLTCPYLQHLDYMNSPSREETLALLKRTVTQIMSATPLFSP</sequence>
<dbReference type="InterPro" id="IPR029016">
    <property type="entry name" value="GAF-like_dom_sf"/>
</dbReference>
<feature type="domain" description="IclR-ED" evidence="5">
    <location>
        <begin position="83"/>
        <end position="264"/>
    </location>
</feature>
<dbReference type="Proteomes" id="UP000505325">
    <property type="component" value="Chromosome"/>
</dbReference>
<dbReference type="GO" id="GO:0003677">
    <property type="term" value="F:DNA binding"/>
    <property type="evidence" value="ECO:0007669"/>
    <property type="project" value="UniProtKB-KW"/>
</dbReference>
<organism evidence="6 7">
    <name type="scientific">Paramixta manurensis</name>
    <dbReference type="NCBI Taxonomy" id="2740817"/>
    <lineage>
        <taxon>Bacteria</taxon>
        <taxon>Pseudomonadati</taxon>
        <taxon>Pseudomonadota</taxon>
        <taxon>Gammaproteobacteria</taxon>
        <taxon>Enterobacterales</taxon>
        <taxon>Erwiniaceae</taxon>
        <taxon>Paramixta</taxon>
    </lineage>
</organism>
<dbReference type="Gene3D" id="3.30.450.40">
    <property type="match status" value="1"/>
</dbReference>
<gene>
    <name evidence="6" type="ORF">PMPD1_1356</name>
</gene>
<dbReference type="GO" id="GO:0003700">
    <property type="term" value="F:DNA-binding transcription factor activity"/>
    <property type="evidence" value="ECO:0007669"/>
    <property type="project" value="TreeGrafter"/>
</dbReference>
<dbReference type="Gene3D" id="1.10.10.10">
    <property type="entry name" value="Winged helix-like DNA-binding domain superfamily/Winged helix DNA-binding domain"/>
    <property type="match status" value="1"/>
</dbReference>
<dbReference type="KEGG" id="pmak:PMPD1_1356"/>
<dbReference type="SUPFAM" id="SSF55781">
    <property type="entry name" value="GAF domain-like"/>
    <property type="match status" value="1"/>
</dbReference>
<evidence type="ECO:0000313" key="6">
    <source>
        <dbReference type="EMBL" id="QKJ86315.1"/>
    </source>
</evidence>
<protein>
    <submittedName>
        <fullName evidence="6">IclR family transcriptional regulator</fullName>
    </submittedName>
</protein>
<evidence type="ECO:0000259" key="4">
    <source>
        <dbReference type="PROSITE" id="PS51077"/>
    </source>
</evidence>